<dbReference type="InterPro" id="IPR019361">
    <property type="entry name" value="HPF1"/>
</dbReference>
<evidence type="ECO:0000256" key="3">
    <source>
        <dbReference type="ARBA" id="ARBA00010803"/>
    </source>
</evidence>
<keyword evidence="4" id="KW-0158">Chromosome</keyword>
<dbReference type="Proteomes" id="UP000682892">
    <property type="component" value="Unassembled WGS sequence"/>
</dbReference>
<feature type="domain" description="PBZ-type" evidence="7">
    <location>
        <begin position="3"/>
        <end position="28"/>
    </location>
</feature>
<reference evidence="8" key="2">
    <citation type="journal article" date="2007" name="Science">
        <title>Genome sequence of Aedes aegypti, a major arbovirus vector.</title>
        <authorList>
            <person name="Nene V."/>
            <person name="Wortman J.R."/>
            <person name="Lawson D."/>
            <person name="Haas B."/>
            <person name="Kodira C."/>
            <person name="Tu Z.J."/>
            <person name="Loftus B."/>
            <person name="Xi Z."/>
            <person name="Megy K."/>
            <person name="Grabherr M."/>
            <person name="Ren Q."/>
            <person name="Zdobnov E.M."/>
            <person name="Lobo N.F."/>
            <person name="Campbell K.S."/>
            <person name="Brown S.E."/>
            <person name="Bonaldo M.F."/>
            <person name="Zhu J."/>
            <person name="Sinkins S.P."/>
            <person name="Hogenkamp D.G."/>
            <person name="Amedeo P."/>
            <person name="Arensburger P."/>
            <person name="Atkinson P.W."/>
            <person name="Bidwell S."/>
            <person name="Biedler J."/>
            <person name="Birney E."/>
            <person name="Bruggner R.V."/>
            <person name="Costas J."/>
            <person name="Coy M.R."/>
            <person name="Crabtree J."/>
            <person name="Crawford M."/>
            <person name="Debruyn B."/>
            <person name="Decaprio D."/>
            <person name="Eiglmeier K."/>
            <person name="Eisenstadt E."/>
            <person name="El-Dorry H."/>
            <person name="Gelbart W.M."/>
            <person name="Gomes S.L."/>
            <person name="Hammond M."/>
            <person name="Hannick L.I."/>
            <person name="Hogan J.R."/>
            <person name="Holmes M.H."/>
            <person name="Jaffe D."/>
            <person name="Johnston J.S."/>
            <person name="Kennedy R.C."/>
            <person name="Koo H."/>
            <person name="Kravitz S."/>
            <person name="Kriventseva E.V."/>
            <person name="Kulp D."/>
            <person name="Labutti K."/>
            <person name="Lee E."/>
            <person name="Li S."/>
            <person name="Lovin D.D."/>
            <person name="Mao C."/>
            <person name="Mauceli E."/>
            <person name="Menck C.F."/>
            <person name="Miller J.R."/>
            <person name="Montgomery P."/>
            <person name="Mori A."/>
            <person name="Nascimento A.L."/>
            <person name="Naveira H.F."/>
            <person name="Nusbaum C."/>
            <person name="O'leary S."/>
            <person name="Orvis J."/>
            <person name="Pertea M."/>
            <person name="Quesneville H."/>
            <person name="Reidenbach K.R."/>
            <person name="Rogers Y.H."/>
            <person name="Roth C.W."/>
            <person name="Schneider J.R."/>
            <person name="Schatz M."/>
            <person name="Shumway M."/>
            <person name="Stanke M."/>
            <person name="Stinson E.O."/>
            <person name="Tubio J.M."/>
            <person name="Vanzee J.P."/>
            <person name="Verjovski-Almeida S."/>
            <person name="Werner D."/>
            <person name="White O."/>
            <person name="Wyder S."/>
            <person name="Zeng Q."/>
            <person name="Zhao Q."/>
            <person name="Zhao Y."/>
            <person name="Hill C.A."/>
            <person name="Raikhel A.S."/>
            <person name="Soares M.B."/>
            <person name="Knudson D.L."/>
            <person name="Lee N.H."/>
            <person name="Galagan J."/>
            <person name="Salzberg S.L."/>
            <person name="Paulsen I.T."/>
            <person name="Dimopoulos G."/>
            <person name="Collins F.H."/>
            <person name="Birren B."/>
            <person name="Fraser-Liggett C.M."/>
            <person name="Severson D.W."/>
        </authorList>
    </citation>
    <scope>NUCLEOTIDE SEQUENCE [LARGE SCALE GENOMIC DNA]</scope>
    <source>
        <strain evidence="8">Liverpool</strain>
    </source>
</reference>
<dbReference type="OMA" id="HKELHML"/>
<organism evidence="8 9">
    <name type="scientific">Aedes aegypti</name>
    <name type="common">Yellowfever mosquito</name>
    <name type="synonym">Culex aegypti</name>
    <dbReference type="NCBI Taxonomy" id="7159"/>
    <lineage>
        <taxon>Eukaryota</taxon>
        <taxon>Metazoa</taxon>
        <taxon>Ecdysozoa</taxon>
        <taxon>Arthropoda</taxon>
        <taxon>Hexapoda</taxon>
        <taxon>Insecta</taxon>
        <taxon>Pterygota</taxon>
        <taxon>Neoptera</taxon>
        <taxon>Endopterygota</taxon>
        <taxon>Diptera</taxon>
        <taxon>Nematocera</taxon>
        <taxon>Culicoidea</taxon>
        <taxon>Culicidae</taxon>
        <taxon>Culicinae</taxon>
        <taxon>Aedini</taxon>
        <taxon>Aedes</taxon>
        <taxon>Stegomyia</taxon>
    </lineage>
</organism>
<reference evidence="8" key="1">
    <citation type="submission" date="2005-10" db="EMBL/GenBank/DDBJ databases">
        <authorList>
            <person name="Loftus B.J."/>
            <person name="Nene V.M."/>
            <person name="Hannick L.I."/>
            <person name="Bidwell S."/>
            <person name="Haas B."/>
            <person name="Amedeo P."/>
            <person name="Orvis J."/>
            <person name="Wortman J.R."/>
            <person name="White O.R."/>
            <person name="Salzberg S."/>
            <person name="Shumway M."/>
            <person name="Koo H."/>
            <person name="Zhao Y."/>
            <person name="Holmes M."/>
            <person name="Miller J."/>
            <person name="Schatz M."/>
            <person name="Pop M."/>
            <person name="Pai G."/>
            <person name="Utterback T."/>
            <person name="Rogers Y.-H."/>
            <person name="Kravitz S."/>
            <person name="Fraser C.M."/>
        </authorList>
    </citation>
    <scope>NUCLEOTIDE SEQUENCE</scope>
    <source>
        <strain evidence="8">Liverpool</strain>
    </source>
</reference>
<dbReference type="PANTHER" id="PTHR13386">
    <property type="entry name" value="HISTONE PARYLATION FACTOR 1"/>
    <property type="match status" value="1"/>
</dbReference>
<dbReference type="Pfam" id="PF10228">
    <property type="entry name" value="HPF1"/>
    <property type="match status" value="1"/>
</dbReference>
<evidence type="ECO:0000313" key="9">
    <source>
        <dbReference type="Proteomes" id="UP000682892"/>
    </source>
</evidence>
<keyword evidence="5" id="KW-0539">Nucleus</keyword>
<evidence type="ECO:0000256" key="6">
    <source>
        <dbReference type="SAM" id="MobiDB-lite"/>
    </source>
</evidence>
<dbReference type="KEGG" id="aag:5569797"/>
<evidence type="ECO:0000313" key="8">
    <source>
        <dbReference type="EMBL" id="EAT47576.1"/>
    </source>
</evidence>
<accession>A0A1S4EYD0</accession>
<feature type="compositionally biased region" description="Basic and acidic residues" evidence="6">
    <location>
        <begin position="52"/>
        <end position="90"/>
    </location>
</feature>
<evidence type="ECO:0000256" key="2">
    <source>
        <dbReference type="ARBA" id="ARBA00004286"/>
    </source>
</evidence>
<dbReference type="GO" id="GO:0042393">
    <property type="term" value="F:histone binding"/>
    <property type="evidence" value="ECO:0007669"/>
    <property type="project" value="InterPro"/>
</dbReference>
<evidence type="ECO:0000256" key="1">
    <source>
        <dbReference type="ARBA" id="ARBA00004123"/>
    </source>
</evidence>
<sequence length="445" mass="51421">MDKQDCKYGADCYQKNPAHKEKYRHPPKTAATEERSPGKVEQEVSPSSSSKRSSENPLDHSDAMEDVKKCKRPPTPEKDNDNAEESDKANEYYGMTRQRYTLPEVPMDVGMMSDIYDPQIEFSKKEEYKELCGDWKMFIKHKFLVDMPDCFQSMWDFCRSKNEEKPWEVFEKLGLRLVGPFDVLAKKFKDAKMHEPGDYLRHWRFYYDPPEFQTVLVKKDSGVHYGYWRDQPDDTSGLVAMNDVNKGCEFKMIGENVFDAVIHFLENEVTTTPFNKGPIAAMKKSLEEWAKSHDIKLKANDKQKARGKAVVCKTFHKVGIVVPFDRKKELGYRELLESDANLKKILSRFDRIDNAADKIEFDAAMSQLQPVVTGAFIAVDECDFGTALELATDLFCHGTKNLHDVMKPLFVTAYSMLQRPQYIAIIKSHLEDRRRGIDLDLLTKR</sequence>
<dbReference type="PANTHER" id="PTHR13386:SF1">
    <property type="entry name" value="HISTONE PARYLATION FACTOR 1"/>
    <property type="match status" value="1"/>
</dbReference>
<gene>
    <name evidence="8" type="ORF">AaeL_AAEL001300</name>
</gene>
<dbReference type="InterPro" id="IPR019406">
    <property type="entry name" value="APLF_PBZ"/>
</dbReference>
<dbReference type="HOGENOM" id="CLU_053037_0_1_1"/>
<dbReference type="GO" id="GO:0005694">
    <property type="term" value="C:chromosome"/>
    <property type="evidence" value="ECO:0007669"/>
    <property type="project" value="UniProtKB-SubCell"/>
</dbReference>
<dbReference type="EMBL" id="CH477214">
    <property type="protein sequence ID" value="EAT47576.1"/>
    <property type="molecule type" value="Genomic_DNA"/>
</dbReference>
<dbReference type="GO" id="GO:0005634">
    <property type="term" value="C:nucleus"/>
    <property type="evidence" value="ECO:0007669"/>
    <property type="project" value="UniProtKB-SubCell"/>
</dbReference>
<dbReference type="CTD" id="54969"/>
<comment type="subcellular location">
    <subcellularLocation>
        <location evidence="2">Chromosome</location>
    </subcellularLocation>
    <subcellularLocation>
        <location evidence="1">Nucleus</location>
    </subcellularLocation>
</comment>
<proteinExistence type="inferred from homology"/>
<dbReference type="GO" id="GO:0072572">
    <property type="term" value="F:poly-ADP-D-ribose binding"/>
    <property type="evidence" value="ECO:0007669"/>
    <property type="project" value="TreeGrafter"/>
</dbReference>
<evidence type="ECO:0000259" key="7">
    <source>
        <dbReference type="Pfam" id="PF10283"/>
    </source>
</evidence>
<dbReference type="AlphaFoldDB" id="A0A1S4EYD0"/>
<feature type="region of interest" description="Disordered" evidence="6">
    <location>
        <begin position="1"/>
        <end position="95"/>
    </location>
</feature>
<evidence type="ECO:0000256" key="5">
    <source>
        <dbReference type="ARBA" id="ARBA00023242"/>
    </source>
</evidence>
<comment type="similarity">
    <text evidence="3">Belongs to the HPF1 family.</text>
</comment>
<dbReference type="OrthoDB" id="416496at2759"/>
<protein>
    <submittedName>
        <fullName evidence="8">AAEL001300-PA</fullName>
    </submittedName>
</protein>
<name>A0A1S4EYD0_AEDAE</name>
<evidence type="ECO:0000256" key="4">
    <source>
        <dbReference type="ARBA" id="ARBA00022454"/>
    </source>
</evidence>
<dbReference type="Pfam" id="PF10283">
    <property type="entry name" value="zf-CCHH"/>
    <property type="match status" value="1"/>
</dbReference>
<dbReference type="GO" id="GO:0006974">
    <property type="term" value="P:DNA damage response"/>
    <property type="evidence" value="ECO:0007669"/>
    <property type="project" value="InterPro"/>
</dbReference>
<feature type="compositionally biased region" description="Basic and acidic residues" evidence="6">
    <location>
        <begin position="31"/>
        <end position="42"/>
    </location>
</feature>
<reference evidence="8" key="3">
    <citation type="submission" date="2012-09" db="EMBL/GenBank/DDBJ databases">
        <authorList>
            <consortium name="VectorBase"/>
        </authorList>
    </citation>
    <scope>NUCLEOTIDE SEQUENCE</scope>
    <source>
        <strain evidence="8">Liverpool</strain>
    </source>
</reference>